<evidence type="ECO:0000313" key="1">
    <source>
        <dbReference type="EMBL" id="SFT75651.1"/>
    </source>
</evidence>
<proteinExistence type="predicted"/>
<protein>
    <submittedName>
        <fullName evidence="1">Uncharacterized protein</fullName>
    </submittedName>
</protein>
<dbReference type="RefSeq" id="WP_091692551.1">
    <property type="nucleotide sequence ID" value="NZ_FPBF01000002.1"/>
</dbReference>
<dbReference type="EMBL" id="FPBF01000002">
    <property type="protein sequence ID" value="SFT75651.1"/>
    <property type="molecule type" value="Genomic_DNA"/>
</dbReference>
<dbReference type="OrthoDB" id="825547at2"/>
<dbReference type="AlphaFoldDB" id="A0A1I7AL16"/>
<evidence type="ECO:0000313" key="2">
    <source>
        <dbReference type="Proteomes" id="UP000199673"/>
    </source>
</evidence>
<organism evidence="1 2">
    <name type="scientific">Algoriphagus locisalis</name>
    <dbReference type="NCBI Taxonomy" id="305507"/>
    <lineage>
        <taxon>Bacteria</taxon>
        <taxon>Pseudomonadati</taxon>
        <taxon>Bacteroidota</taxon>
        <taxon>Cytophagia</taxon>
        <taxon>Cytophagales</taxon>
        <taxon>Cyclobacteriaceae</taxon>
        <taxon>Algoriphagus</taxon>
    </lineage>
</organism>
<keyword evidence="2" id="KW-1185">Reference proteome</keyword>
<gene>
    <name evidence="1" type="ORF">SAMN04489724_2048</name>
</gene>
<reference evidence="2" key="1">
    <citation type="submission" date="2016-10" db="EMBL/GenBank/DDBJ databases">
        <authorList>
            <person name="Varghese N."/>
            <person name="Submissions S."/>
        </authorList>
    </citation>
    <scope>NUCLEOTIDE SEQUENCE [LARGE SCALE GENOMIC DNA]</scope>
    <source>
        <strain evidence="2">DSM 23445</strain>
    </source>
</reference>
<dbReference type="Proteomes" id="UP000199673">
    <property type="component" value="Unassembled WGS sequence"/>
</dbReference>
<sequence>MKNLLLLPLLGIIFFSCEKLDEPDLLGTYTYIPEGCDPGANPELGCASTLTLSPDGVADILPSGDIMYRTTFKVRGEKIIVAKADEVIDQYVFRYVDNSTLKNERDGALWVK</sequence>
<dbReference type="STRING" id="305507.SAMN04489724_2048"/>
<name>A0A1I7AL16_9BACT</name>
<dbReference type="PROSITE" id="PS51257">
    <property type="entry name" value="PROKAR_LIPOPROTEIN"/>
    <property type="match status" value="1"/>
</dbReference>
<accession>A0A1I7AL16</accession>